<dbReference type="RefSeq" id="XP_009845772.1">
    <property type="nucleotide sequence ID" value="XM_009847470.1"/>
</dbReference>
<proteinExistence type="predicted"/>
<dbReference type="VEuPathDB" id="FungiDB:H257_18423"/>
<dbReference type="AlphaFoldDB" id="W4FB84"/>
<dbReference type="EMBL" id="KI913277">
    <property type="protein sequence ID" value="ETV64732.1"/>
    <property type="molecule type" value="Genomic_DNA"/>
</dbReference>
<name>W4FB84_APHAT</name>
<evidence type="ECO:0000313" key="1">
    <source>
        <dbReference type="EMBL" id="ETV64732.1"/>
    </source>
</evidence>
<accession>W4FB84</accession>
<dbReference type="GeneID" id="20820419"/>
<protein>
    <submittedName>
        <fullName evidence="1">Uncharacterized protein</fullName>
    </submittedName>
</protein>
<reference evidence="1" key="1">
    <citation type="submission" date="2013-12" db="EMBL/GenBank/DDBJ databases">
        <title>The Genome Sequence of Aphanomyces astaci APO3.</title>
        <authorList>
            <consortium name="The Broad Institute Genomics Platform"/>
            <person name="Russ C."/>
            <person name="Tyler B."/>
            <person name="van West P."/>
            <person name="Dieguez-Uribeondo J."/>
            <person name="Young S.K."/>
            <person name="Zeng Q."/>
            <person name="Gargeya S."/>
            <person name="Fitzgerald M."/>
            <person name="Abouelleil A."/>
            <person name="Alvarado L."/>
            <person name="Chapman S.B."/>
            <person name="Gainer-Dewar J."/>
            <person name="Goldberg J."/>
            <person name="Griggs A."/>
            <person name="Gujja S."/>
            <person name="Hansen M."/>
            <person name="Howarth C."/>
            <person name="Imamovic A."/>
            <person name="Ireland A."/>
            <person name="Larimer J."/>
            <person name="McCowan C."/>
            <person name="Murphy C."/>
            <person name="Pearson M."/>
            <person name="Poon T.W."/>
            <person name="Priest M."/>
            <person name="Roberts A."/>
            <person name="Saif S."/>
            <person name="Shea T."/>
            <person name="Sykes S."/>
            <person name="Wortman J."/>
            <person name="Nusbaum C."/>
            <person name="Birren B."/>
        </authorList>
    </citation>
    <scope>NUCLEOTIDE SEQUENCE [LARGE SCALE GENOMIC DNA]</scope>
    <source>
        <strain evidence="1">APO3</strain>
    </source>
</reference>
<sequence>MAPKTQHRTFNADRTSMPTVWPLRSSSVVVATATKPIHPSTRIIRARPTTRQRRCGHTSHRDIHLRSHVILGAAFIIALDRRFRGIVAAEDMASKISLVSIAFVCAMTSVAVSTFNGDATPLQDPTVLRGYVWAVMVKDLVLRLASLGTKALVGLVLVNDTASTHRRQQRMYAVIEAVAHLVRSYAASFSWWTSFYEYNYPYFNIECDVESTVHVLVTNRLEFGSHVSPSDVGNAECCICCAVARVTGVQPHEMPRMRGPEVSSRTVVSDL</sequence>
<gene>
    <name evidence="1" type="ORF">H257_18423</name>
</gene>
<organism evidence="1">
    <name type="scientific">Aphanomyces astaci</name>
    <name type="common">Crayfish plague agent</name>
    <dbReference type="NCBI Taxonomy" id="112090"/>
    <lineage>
        <taxon>Eukaryota</taxon>
        <taxon>Sar</taxon>
        <taxon>Stramenopiles</taxon>
        <taxon>Oomycota</taxon>
        <taxon>Saprolegniomycetes</taxon>
        <taxon>Saprolegniales</taxon>
        <taxon>Verrucalvaceae</taxon>
        <taxon>Aphanomyces</taxon>
    </lineage>
</organism>